<dbReference type="InterPro" id="IPR013103">
    <property type="entry name" value="RVT_2"/>
</dbReference>
<dbReference type="Pfam" id="PF07727">
    <property type="entry name" value="RVT_2"/>
    <property type="match status" value="1"/>
</dbReference>
<dbReference type="AlphaFoldDB" id="A0A814G556"/>
<feature type="domain" description="Reverse transcriptase Ty1/copia-type" evidence="1">
    <location>
        <begin position="2"/>
        <end position="71"/>
    </location>
</feature>
<evidence type="ECO:0000313" key="2">
    <source>
        <dbReference type="EMBL" id="CAF0991516.1"/>
    </source>
</evidence>
<proteinExistence type="predicted"/>
<dbReference type="Proteomes" id="UP000663879">
    <property type="component" value="Unassembled WGS sequence"/>
</dbReference>
<organism evidence="2 3">
    <name type="scientific">Brachionus calyciflorus</name>
    <dbReference type="NCBI Taxonomy" id="104777"/>
    <lineage>
        <taxon>Eukaryota</taxon>
        <taxon>Metazoa</taxon>
        <taxon>Spiralia</taxon>
        <taxon>Gnathifera</taxon>
        <taxon>Rotifera</taxon>
        <taxon>Eurotatoria</taxon>
        <taxon>Monogononta</taxon>
        <taxon>Pseudotrocha</taxon>
        <taxon>Ploima</taxon>
        <taxon>Brachionidae</taxon>
        <taxon>Brachionus</taxon>
    </lineage>
</organism>
<evidence type="ECO:0000259" key="1">
    <source>
        <dbReference type="Pfam" id="PF07727"/>
    </source>
</evidence>
<keyword evidence="3" id="KW-1185">Reference proteome</keyword>
<name>A0A814G556_9BILA</name>
<dbReference type="OrthoDB" id="411615at2759"/>
<reference evidence="2" key="1">
    <citation type="submission" date="2021-02" db="EMBL/GenBank/DDBJ databases">
        <authorList>
            <person name="Nowell W R."/>
        </authorList>
    </citation>
    <scope>NUCLEOTIDE SEQUENCE</scope>
    <source>
        <strain evidence="2">Ploen Becks lab</strain>
    </source>
</reference>
<sequence length="163" mass="18217">MGIDYQETFAPVVKLQSLRLLIAIAVQVGLKMHYVDISTAFLYGDIDEEIYIEEFKGNLKNNQVLKLNRALKNKCTIDFEQNLLNCGKNQVKLNTPVTKLEIICSTRQLTIEPLSVVSIKVKVGNVKAGNVILAEKLGRYCAIETIASASDEIEIFMKNNTPI</sequence>
<dbReference type="EMBL" id="CAJNOC010003633">
    <property type="protein sequence ID" value="CAF0991516.1"/>
    <property type="molecule type" value="Genomic_DNA"/>
</dbReference>
<accession>A0A814G556</accession>
<comment type="caution">
    <text evidence="2">The sequence shown here is derived from an EMBL/GenBank/DDBJ whole genome shotgun (WGS) entry which is preliminary data.</text>
</comment>
<gene>
    <name evidence="2" type="ORF">OXX778_LOCUS15936</name>
</gene>
<protein>
    <recommendedName>
        <fullName evidence="1">Reverse transcriptase Ty1/copia-type domain-containing protein</fullName>
    </recommendedName>
</protein>
<evidence type="ECO:0000313" key="3">
    <source>
        <dbReference type="Proteomes" id="UP000663879"/>
    </source>
</evidence>